<organism evidence="1 2">
    <name type="scientific">Nosema bombycis (strain CQ1 / CVCC 102059)</name>
    <name type="common">Microsporidian parasite</name>
    <name type="synonym">Pebrine of silkworm</name>
    <dbReference type="NCBI Taxonomy" id="578461"/>
    <lineage>
        <taxon>Eukaryota</taxon>
        <taxon>Fungi</taxon>
        <taxon>Fungi incertae sedis</taxon>
        <taxon>Microsporidia</taxon>
        <taxon>Nosematidae</taxon>
        <taxon>Nosema</taxon>
    </lineage>
</organism>
<dbReference type="Proteomes" id="UP000016927">
    <property type="component" value="Unassembled WGS sequence"/>
</dbReference>
<proteinExistence type="predicted"/>
<keyword evidence="2" id="KW-1185">Reference proteome</keyword>
<evidence type="ECO:0000313" key="1">
    <source>
        <dbReference type="EMBL" id="EOB14779.1"/>
    </source>
</evidence>
<name>R0M9Y4_NOSB1</name>
<dbReference type="EMBL" id="KB908924">
    <property type="protein sequence ID" value="EOB14779.1"/>
    <property type="molecule type" value="Genomic_DNA"/>
</dbReference>
<dbReference type="HOGENOM" id="CLU_1603223_0_0_1"/>
<reference evidence="1 2" key="1">
    <citation type="journal article" date="2013" name="BMC Genomics">
        <title>Comparative genomics of parasitic silkworm microsporidia reveal an association between genome expansion and host adaptation.</title>
        <authorList>
            <person name="Pan G."/>
            <person name="Xu J."/>
            <person name="Li T."/>
            <person name="Xia Q."/>
            <person name="Liu S.L."/>
            <person name="Zhang G."/>
            <person name="Li S."/>
            <person name="Li C."/>
            <person name="Liu H."/>
            <person name="Yang L."/>
            <person name="Liu T."/>
            <person name="Zhang X."/>
            <person name="Wu Z."/>
            <person name="Fan W."/>
            <person name="Dang X."/>
            <person name="Xiang H."/>
            <person name="Tao M."/>
            <person name="Li Y."/>
            <person name="Hu J."/>
            <person name="Li Z."/>
            <person name="Lin L."/>
            <person name="Luo J."/>
            <person name="Geng L."/>
            <person name="Wang L."/>
            <person name="Long M."/>
            <person name="Wan Y."/>
            <person name="He N."/>
            <person name="Zhang Z."/>
            <person name="Lu C."/>
            <person name="Keeling P.J."/>
            <person name="Wang J."/>
            <person name="Xiang Z."/>
            <person name="Zhou Z."/>
        </authorList>
    </citation>
    <scope>NUCLEOTIDE SEQUENCE [LARGE SCALE GENOMIC DNA]</scope>
    <source>
        <strain evidence="2">CQ1 / CVCC 102059</strain>
    </source>
</reference>
<gene>
    <name evidence="1" type="ORF">NBO_16g0064</name>
</gene>
<sequence length="166" mass="20031">MRSNIYLLENIFKEESVNYKVKEELDNYVEEISRLFTLKQNLKIHKIFNTATGILKIALGIVGEEIELIEISKKEIEDFKEKRELIYKEKENKITNYYLGVINEMNKNLEECCFKILEEQSKVESVYFTFRNEIKRLKRKMKKMKKKRVKRVKKTSSDSDIWDVFK</sequence>
<evidence type="ECO:0000313" key="2">
    <source>
        <dbReference type="Proteomes" id="UP000016927"/>
    </source>
</evidence>
<accession>R0M9Y4</accession>
<protein>
    <submittedName>
        <fullName evidence="1">Uncharacterized protein</fullName>
    </submittedName>
</protein>
<dbReference type="VEuPathDB" id="MicrosporidiaDB:NBO_16g0064"/>
<dbReference type="AlphaFoldDB" id="R0M9Y4"/>